<dbReference type="Pfam" id="PF13362">
    <property type="entry name" value="Toprim_3"/>
    <property type="match status" value="1"/>
</dbReference>
<dbReference type="SUPFAM" id="SSF57783">
    <property type="entry name" value="Zinc beta-ribbon"/>
    <property type="match status" value="1"/>
</dbReference>
<dbReference type="GO" id="GO:0008270">
    <property type="term" value="F:zinc ion binding"/>
    <property type="evidence" value="ECO:0007669"/>
    <property type="project" value="InterPro"/>
</dbReference>
<evidence type="ECO:0000313" key="10">
    <source>
        <dbReference type="Proteomes" id="UP000311469"/>
    </source>
</evidence>
<name>A0A5B8CD40_SPHSA</name>
<dbReference type="Proteomes" id="UP000311469">
    <property type="component" value="Chromosome cSF1"/>
</dbReference>
<evidence type="ECO:0000256" key="6">
    <source>
        <dbReference type="ARBA" id="ARBA00023163"/>
    </source>
</evidence>
<dbReference type="GO" id="GO:0006269">
    <property type="term" value="P:DNA replication, synthesis of primer"/>
    <property type="evidence" value="ECO:0007669"/>
    <property type="project" value="UniProtKB-KW"/>
</dbReference>
<dbReference type="Gene3D" id="3.90.580.10">
    <property type="entry name" value="Zinc finger, CHC2-type domain"/>
    <property type="match status" value="1"/>
</dbReference>
<sequence>MPLLKNTHQLERRARTIVESLKGTWRQGKGMCCCPAHDDHTPSLSVTLGRKAILFHCFAGCSNEDVIAALDRQGIRSRELFDSSGAVTADRQNQADFSPNARRLWQSASAISGSPVERYLAQRGLQHAFQQLRYMERTPLGPRGAVQFLPAMLAAVTTDMGIIAVHRTFLDLASGKLARFERPKRALGSLGFGAVRLAPAVQGRLGLAEGIESALSAMQLFGIPCWATLGNERFGLVSIPESVRELYLFIDNDAGGALAEERALKAYAASNRVIHSRAPASPGFDWNDELQSRLAQKPDLSGRGEGPLAD</sequence>
<reference evidence="9 10" key="1">
    <citation type="submission" date="2019-06" db="EMBL/GenBank/DDBJ databases">
        <title>Genome organization and adaptive potential of archetypical organophosphate degarding Sphingobium fuliginis ATCC 27551.</title>
        <authorList>
            <person name="Sarwar A."/>
            <person name="Parthasarathy S."/>
            <person name="Singh C."/>
            <person name="Siddavattam D."/>
        </authorList>
    </citation>
    <scope>NUCLEOTIDE SEQUENCE [LARGE SCALE GENOMIC DNA]</scope>
    <source>
        <strain evidence="9 10">ATCC 27551</strain>
    </source>
</reference>
<keyword evidence="4" id="KW-0548">Nucleotidyltransferase</keyword>
<keyword evidence="1" id="KW-0240">DNA-directed RNA polymerase</keyword>
<dbReference type="InterPro" id="IPR036977">
    <property type="entry name" value="DNA_primase_Znf_CHC2"/>
</dbReference>
<organism evidence="9 10">
    <name type="scientific">Sphingobium fuliginis ATCC 27551</name>
    <dbReference type="NCBI Taxonomy" id="1208342"/>
    <lineage>
        <taxon>Bacteria</taxon>
        <taxon>Pseudomonadati</taxon>
        <taxon>Pseudomonadota</taxon>
        <taxon>Alphaproteobacteria</taxon>
        <taxon>Sphingomonadales</taxon>
        <taxon>Sphingomonadaceae</taxon>
        <taxon>Sphingobium</taxon>
    </lineage>
</organism>
<dbReference type="InterPro" id="IPR006171">
    <property type="entry name" value="TOPRIM_dom"/>
</dbReference>
<feature type="domain" description="Toprim" evidence="7">
    <location>
        <begin position="205"/>
        <end position="294"/>
    </location>
</feature>
<accession>A0A5B8CD40</accession>
<feature type="domain" description="DUF7146" evidence="8">
    <location>
        <begin position="98"/>
        <end position="197"/>
    </location>
</feature>
<keyword evidence="5" id="KW-0235">DNA replication</keyword>
<evidence type="ECO:0000259" key="8">
    <source>
        <dbReference type="Pfam" id="PF23639"/>
    </source>
</evidence>
<keyword evidence="2" id="KW-0639">Primosome</keyword>
<keyword evidence="3" id="KW-0808">Transferase</keyword>
<evidence type="ECO:0000256" key="4">
    <source>
        <dbReference type="ARBA" id="ARBA00022695"/>
    </source>
</evidence>
<evidence type="ECO:0000256" key="2">
    <source>
        <dbReference type="ARBA" id="ARBA00022515"/>
    </source>
</evidence>
<dbReference type="EMBL" id="CP041016">
    <property type="protein sequence ID" value="QDC36176.1"/>
    <property type="molecule type" value="Genomic_DNA"/>
</dbReference>
<dbReference type="GO" id="GO:0003677">
    <property type="term" value="F:DNA binding"/>
    <property type="evidence" value="ECO:0007669"/>
    <property type="project" value="InterPro"/>
</dbReference>
<dbReference type="InterPro" id="IPR055570">
    <property type="entry name" value="DUF7146"/>
</dbReference>
<gene>
    <name evidence="9" type="ORF">FIL70_01850</name>
</gene>
<dbReference type="CDD" id="cd01029">
    <property type="entry name" value="TOPRIM_primases"/>
    <property type="match status" value="1"/>
</dbReference>
<dbReference type="GO" id="GO:0016779">
    <property type="term" value="F:nucleotidyltransferase activity"/>
    <property type="evidence" value="ECO:0007669"/>
    <property type="project" value="UniProtKB-KW"/>
</dbReference>
<evidence type="ECO:0000256" key="5">
    <source>
        <dbReference type="ARBA" id="ARBA00022705"/>
    </source>
</evidence>
<dbReference type="RefSeq" id="WP_140041468.1">
    <property type="nucleotide sequence ID" value="NZ_CP041016.1"/>
</dbReference>
<dbReference type="InterPro" id="IPR034154">
    <property type="entry name" value="TOPRIM_DnaG/twinkle"/>
</dbReference>
<evidence type="ECO:0000259" key="7">
    <source>
        <dbReference type="Pfam" id="PF13362"/>
    </source>
</evidence>
<keyword evidence="6" id="KW-0804">Transcription</keyword>
<evidence type="ECO:0000256" key="1">
    <source>
        <dbReference type="ARBA" id="ARBA00022478"/>
    </source>
</evidence>
<dbReference type="AlphaFoldDB" id="A0A5B8CD40"/>
<dbReference type="GO" id="GO:0000428">
    <property type="term" value="C:DNA-directed RNA polymerase complex"/>
    <property type="evidence" value="ECO:0007669"/>
    <property type="project" value="UniProtKB-KW"/>
</dbReference>
<protein>
    <submittedName>
        <fullName evidence="9">Virulence protein</fullName>
    </submittedName>
</protein>
<evidence type="ECO:0000313" key="9">
    <source>
        <dbReference type="EMBL" id="QDC36176.1"/>
    </source>
</evidence>
<dbReference type="GO" id="GO:1990077">
    <property type="term" value="C:primosome complex"/>
    <property type="evidence" value="ECO:0007669"/>
    <property type="project" value="UniProtKB-KW"/>
</dbReference>
<evidence type="ECO:0000256" key="3">
    <source>
        <dbReference type="ARBA" id="ARBA00022679"/>
    </source>
</evidence>
<dbReference type="Pfam" id="PF23639">
    <property type="entry name" value="DUF7146"/>
    <property type="match status" value="1"/>
</dbReference>
<dbReference type="KEGG" id="sufl:FIL70_01850"/>
<proteinExistence type="predicted"/>